<evidence type="ECO:0000313" key="7">
    <source>
        <dbReference type="EMBL" id="RVW95886.1"/>
    </source>
</evidence>
<dbReference type="CDD" id="cd03419">
    <property type="entry name" value="GRX_GRXh_1_2_like"/>
    <property type="match status" value="1"/>
</dbReference>
<dbReference type="PANTHER" id="PTHR10168">
    <property type="entry name" value="GLUTAREDOXIN"/>
    <property type="match status" value="1"/>
</dbReference>
<organism evidence="7 8">
    <name type="scientific">Vitis vinifera</name>
    <name type="common">Grape</name>
    <dbReference type="NCBI Taxonomy" id="29760"/>
    <lineage>
        <taxon>Eukaryota</taxon>
        <taxon>Viridiplantae</taxon>
        <taxon>Streptophyta</taxon>
        <taxon>Embryophyta</taxon>
        <taxon>Tracheophyta</taxon>
        <taxon>Spermatophyta</taxon>
        <taxon>Magnoliopsida</taxon>
        <taxon>eudicotyledons</taxon>
        <taxon>Gunneridae</taxon>
        <taxon>Pentapetalae</taxon>
        <taxon>rosids</taxon>
        <taxon>Vitales</taxon>
        <taxon>Vitaceae</taxon>
        <taxon>Viteae</taxon>
        <taxon>Vitis</taxon>
    </lineage>
</organism>
<protein>
    <submittedName>
        <fullName evidence="7">Glutaredoxin-C9</fullName>
    </submittedName>
</protein>
<dbReference type="EMBL" id="QGNW01000111">
    <property type="protein sequence ID" value="RVW95886.1"/>
    <property type="molecule type" value="Genomic_DNA"/>
</dbReference>
<dbReference type="OrthoDB" id="418495at2759"/>
<evidence type="ECO:0000256" key="4">
    <source>
        <dbReference type="ARBA" id="ARBA00023284"/>
    </source>
</evidence>
<name>A0A438IGL7_VITVI</name>
<dbReference type="InterPro" id="IPR011905">
    <property type="entry name" value="GlrX-like_pln_2"/>
</dbReference>
<comment type="similarity">
    <text evidence="2">Belongs to the glutaredoxin family. CC-type subfamily.</text>
</comment>
<comment type="subcellular location">
    <subcellularLocation>
        <location evidence="1">Cytoplasm</location>
    </subcellularLocation>
</comment>
<accession>A0A438IGL7</accession>
<dbReference type="AlphaFoldDB" id="A0A438IGL7"/>
<evidence type="ECO:0000256" key="5">
    <source>
        <dbReference type="SAM" id="MobiDB-lite"/>
    </source>
</evidence>
<evidence type="ECO:0000259" key="6">
    <source>
        <dbReference type="Pfam" id="PF00462"/>
    </source>
</evidence>
<dbReference type="Proteomes" id="UP000288805">
    <property type="component" value="Unassembled WGS sequence"/>
</dbReference>
<feature type="compositionally biased region" description="Basic and acidic residues" evidence="5">
    <location>
        <begin position="1"/>
        <end position="11"/>
    </location>
</feature>
<feature type="domain" description="Glutaredoxin" evidence="6">
    <location>
        <begin position="135"/>
        <end position="202"/>
    </location>
</feature>
<evidence type="ECO:0000256" key="1">
    <source>
        <dbReference type="ARBA" id="ARBA00004496"/>
    </source>
</evidence>
<sequence length="230" mass="24546">MKGKEDKRSVEGARGQGCQRRKMSYSVGRSYLESVDQWVRSSQSPHDITTPLPQGPLPPLSPLSLSSLSFCSLSVVCIVAMHQALPYRTWVPTTGGGSSAGPSSATIEPSDGPMNPGVGMKDVTCVTKMVSENAVIVFGRRGCCMCHVVMRLLLGLGVNPTVFEVDEEDEAAVVDELSRVIAGEDAKEGRPQFPAVFMGGQLFGGLERVMATHISGELVPILKKAGALWL</sequence>
<reference evidence="7 8" key="1">
    <citation type="journal article" date="2018" name="PLoS Genet.">
        <title>Population sequencing reveals clonal diversity and ancestral inbreeding in the grapevine cultivar Chardonnay.</title>
        <authorList>
            <person name="Roach M.J."/>
            <person name="Johnson D.L."/>
            <person name="Bohlmann J."/>
            <person name="van Vuuren H.J."/>
            <person name="Jones S.J."/>
            <person name="Pretorius I.S."/>
            <person name="Schmidt S.A."/>
            <person name="Borneman A.R."/>
        </authorList>
    </citation>
    <scope>NUCLEOTIDE SEQUENCE [LARGE SCALE GENOMIC DNA]</scope>
    <source>
        <strain evidence="8">cv. Chardonnay</strain>
        <tissue evidence="7">Leaf</tissue>
    </source>
</reference>
<dbReference type="NCBIfam" id="TIGR02189">
    <property type="entry name" value="GlrX-like_plant"/>
    <property type="match status" value="1"/>
</dbReference>
<feature type="region of interest" description="Disordered" evidence="5">
    <location>
        <begin position="1"/>
        <end position="22"/>
    </location>
</feature>
<dbReference type="PROSITE" id="PS51354">
    <property type="entry name" value="GLUTAREDOXIN_2"/>
    <property type="match status" value="1"/>
</dbReference>
<dbReference type="SUPFAM" id="SSF52833">
    <property type="entry name" value="Thioredoxin-like"/>
    <property type="match status" value="1"/>
</dbReference>
<comment type="caution">
    <text evidence="7">The sequence shown here is derived from an EMBL/GenBank/DDBJ whole genome shotgun (WGS) entry which is preliminary data.</text>
</comment>
<dbReference type="GO" id="GO:0005737">
    <property type="term" value="C:cytoplasm"/>
    <property type="evidence" value="ECO:0007669"/>
    <property type="project" value="UniProtKB-SubCell"/>
</dbReference>
<evidence type="ECO:0000313" key="8">
    <source>
        <dbReference type="Proteomes" id="UP000288805"/>
    </source>
</evidence>
<evidence type="ECO:0000256" key="2">
    <source>
        <dbReference type="ARBA" id="ARBA00007568"/>
    </source>
</evidence>
<dbReference type="Pfam" id="PF00462">
    <property type="entry name" value="Glutaredoxin"/>
    <property type="match status" value="1"/>
</dbReference>
<gene>
    <name evidence="7" type="primary">GRXC9_3</name>
    <name evidence="7" type="ORF">CK203_025733</name>
</gene>
<dbReference type="InterPro" id="IPR002109">
    <property type="entry name" value="Glutaredoxin"/>
</dbReference>
<keyword evidence="4" id="KW-0676">Redox-active center</keyword>
<proteinExistence type="inferred from homology"/>
<keyword evidence="3" id="KW-0963">Cytoplasm</keyword>
<dbReference type="Gene3D" id="3.40.30.10">
    <property type="entry name" value="Glutaredoxin"/>
    <property type="match status" value="1"/>
</dbReference>
<evidence type="ECO:0000256" key="3">
    <source>
        <dbReference type="ARBA" id="ARBA00022490"/>
    </source>
</evidence>
<dbReference type="InterPro" id="IPR036249">
    <property type="entry name" value="Thioredoxin-like_sf"/>
</dbReference>
<feature type="region of interest" description="Disordered" evidence="5">
    <location>
        <begin position="95"/>
        <end position="114"/>
    </location>
</feature>